<reference evidence="1" key="1">
    <citation type="submission" date="2021-07" db="EMBL/GenBank/DDBJ databases">
        <authorList>
            <person name="Bleriot I."/>
            <person name="Blasco L."/>
            <person name="Pacios O."/>
            <person name="Fernandez-Garcia L."/>
            <person name="Ambroa A."/>
            <person name="Lopez M."/>
            <person name="Ortiz-Cartagena C."/>
            <person name="Fernandez-Cuenca F."/>
            <person name="Oteo J."/>
            <person name="Pascual A."/>
            <person name="Martinez-Martinez L."/>
            <person name="Domingo-Calap P."/>
            <person name="Wood T.K."/>
            <person name="Tomas M."/>
        </authorList>
    </citation>
    <scope>NUCLEOTIDE SEQUENCE</scope>
</reference>
<protein>
    <submittedName>
        <fullName evidence="1">Uncharacterized protein</fullName>
    </submittedName>
</protein>
<proteinExistence type="predicted"/>
<sequence>MQQFESRGKTYNLPDTATHAAPGACGGLYFKDGDSWFFMGGAVGDVPTKTGSLLVGFYDHDVVELKSKRVPFSFWNKIKGAFFK</sequence>
<evidence type="ECO:0000313" key="1">
    <source>
        <dbReference type="EMBL" id="UEP19855.1"/>
    </source>
</evidence>
<organism evidence="1">
    <name type="scientific">Klebsiella phage vB_Kpn-VAC111</name>
    <dbReference type="NCBI Taxonomy" id="2886109"/>
    <lineage>
        <taxon>Viruses</taxon>
        <taxon>Duplodnaviria</taxon>
        <taxon>Heunggongvirae</taxon>
        <taxon>Uroviricota</taxon>
        <taxon>Caudoviricetes</taxon>
        <taxon>Drexlerviridae</taxon>
        <taxon>Webervirus</taxon>
    </lineage>
</organism>
<accession>A0A8K1YSI6</accession>
<dbReference type="EMBL" id="MZ612111">
    <property type="protein sequence ID" value="UEP19855.1"/>
    <property type="molecule type" value="Genomic_DNA"/>
</dbReference>
<name>A0A8K1YSI6_9CAUD</name>